<dbReference type="Proteomes" id="UP000288943">
    <property type="component" value="Chromosome"/>
</dbReference>
<evidence type="ECO:0000313" key="8">
    <source>
        <dbReference type="Proteomes" id="UP000288943"/>
    </source>
</evidence>
<keyword evidence="9" id="KW-1185">Reference proteome</keyword>
<dbReference type="SUPFAM" id="SSF53448">
    <property type="entry name" value="Nucleotide-diphospho-sugar transferases"/>
    <property type="match status" value="1"/>
</dbReference>
<dbReference type="AlphaFoldDB" id="A0A410X3B3"/>
<name>A0A410X3B3_9BACL</name>
<dbReference type="PANTHER" id="PTHR43630">
    <property type="entry name" value="POLY-BETA-1,6-N-ACETYL-D-GLUCOSAMINE SYNTHASE"/>
    <property type="match status" value="1"/>
</dbReference>
<dbReference type="EMBL" id="CP026520">
    <property type="protein sequence ID" value="QAV21103.1"/>
    <property type="molecule type" value="Genomic_DNA"/>
</dbReference>
<evidence type="ECO:0000256" key="3">
    <source>
        <dbReference type="ARBA" id="ARBA00022679"/>
    </source>
</evidence>
<organism evidence="7 8">
    <name type="scientific">Paenibacillus chitinolyticus</name>
    <dbReference type="NCBI Taxonomy" id="79263"/>
    <lineage>
        <taxon>Bacteria</taxon>
        <taxon>Bacillati</taxon>
        <taxon>Bacillota</taxon>
        <taxon>Bacilli</taxon>
        <taxon>Bacillales</taxon>
        <taxon>Paenibacillaceae</taxon>
        <taxon>Paenibacillus</taxon>
    </lineage>
</organism>
<feature type="transmembrane region" description="Helical" evidence="4">
    <location>
        <begin position="325"/>
        <end position="350"/>
    </location>
</feature>
<keyword evidence="4" id="KW-0812">Transmembrane</keyword>
<evidence type="ECO:0000256" key="1">
    <source>
        <dbReference type="ARBA" id="ARBA00006739"/>
    </source>
</evidence>
<sequence length="458" mass="52211">MQILLYVTTIVFLAFQLLYTFIPLLFSKVKKLEEDLEEKSISVLVPAYNEELTIRNCIEAMEGLKYRNHEIIIINDGSKDATLRRLQELLDLQEDDRQVMKELTYQPVRAFYRSRQYPHIYVIDKKNGGKADSLNAGIDYALSDIVITLDADSMLEAHSLQYVNQYFHDPDVMALGGTVKIVQGAERKDGQIQERFTGKGLIKSQIISYIHGFYVRKLTQSALNSIVVISGAFGAFYKEVLIQVDGFRSTVGEDIDITLKIHEYIKANNLSKKLVYAPEAVCYTECPENMPNFYKQRIRWQKAFVDCILIYWSDLPRKFNLGVRLFFAIDGFVLGTLTAFTTFVYLFQLLLAGDGIWMALLILSATLLINAIQIVIALALCKKYGSTYTLKDYIRMFIFSQLELLTYRNVLLYINIVGTFKYFDNDEGWGYVERKGIASISRSVTAPPSAPASPLSQS</sequence>
<proteinExistence type="inferred from homology"/>
<keyword evidence="3 7" id="KW-0808">Transferase</keyword>
<evidence type="ECO:0000313" key="7">
    <source>
        <dbReference type="EMBL" id="QAV21103.1"/>
    </source>
</evidence>
<gene>
    <name evidence="6" type="ORF">M5X16_13075</name>
    <name evidence="7" type="ORF">PC41400_26880</name>
</gene>
<dbReference type="KEGG" id="pchi:PC41400_26880"/>
<feature type="domain" description="Glycosyltransferase 2-like" evidence="5">
    <location>
        <begin position="42"/>
        <end position="241"/>
    </location>
</feature>
<dbReference type="CDD" id="cd06423">
    <property type="entry name" value="CESA_like"/>
    <property type="match status" value="1"/>
</dbReference>
<keyword evidence="4" id="KW-0472">Membrane</keyword>
<keyword evidence="2 6" id="KW-0328">Glycosyltransferase</keyword>
<dbReference type="Gene3D" id="3.90.550.10">
    <property type="entry name" value="Spore Coat Polysaccharide Biosynthesis Protein SpsA, Chain A"/>
    <property type="match status" value="1"/>
</dbReference>
<dbReference type="InterPro" id="IPR029044">
    <property type="entry name" value="Nucleotide-diphossugar_trans"/>
</dbReference>
<reference evidence="6 9" key="2">
    <citation type="submission" date="2022-05" db="EMBL/GenBank/DDBJ databases">
        <title>Genome Sequencing of Bee-Associated Microbes.</title>
        <authorList>
            <person name="Dunlap C."/>
        </authorList>
    </citation>
    <scope>NUCLEOTIDE SEQUENCE [LARGE SCALE GENOMIC DNA]</scope>
    <source>
        <strain evidence="6 9">NRRL B-23120</strain>
    </source>
</reference>
<dbReference type="Proteomes" id="UP001527202">
    <property type="component" value="Unassembled WGS sequence"/>
</dbReference>
<dbReference type="RefSeq" id="WP_042235374.1">
    <property type="nucleotide sequence ID" value="NZ_CP026520.1"/>
</dbReference>
<evidence type="ECO:0000256" key="4">
    <source>
        <dbReference type="SAM" id="Phobius"/>
    </source>
</evidence>
<reference evidence="7 8" key="1">
    <citation type="submission" date="2018-01" db="EMBL/GenBank/DDBJ databases">
        <title>The whole genome sequencing and assembly of Paenibacillus chitinolyticus KCCM 41400 strain.</title>
        <authorList>
            <person name="Kim J.-Y."/>
            <person name="Park M.-K."/>
            <person name="Lee Y.-J."/>
            <person name="Yi H."/>
            <person name="Bahn Y.-S."/>
            <person name="Kim J.F."/>
            <person name="Lee D.-W."/>
        </authorList>
    </citation>
    <scope>NUCLEOTIDE SEQUENCE [LARGE SCALE GENOMIC DNA]</scope>
    <source>
        <strain evidence="7 8">KCCM 41400</strain>
    </source>
</reference>
<dbReference type="GeneID" id="95378420"/>
<evidence type="ECO:0000259" key="5">
    <source>
        <dbReference type="Pfam" id="PF00535"/>
    </source>
</evidence>
<comment type="similarity">
    <text evidence="1">Belongs to the glycosyltransferase 2 family.</text>
</comment>
<protein>
    <submittedName>
        <fullName evidence="7">Glycosyl transferase family 2</fullName>
    </submittedName>
    <submittedName>
        <fullName evidence="6">Glycosyltransferase</fullName>
        <ecNumber evidence="6">2.4.-.-</ecNumber>
    </submittedName>
</protein>
<dbReference type="EC" id="2.4.-.-" evidence="6"/>
<dbReference type="Pfam" id="PF00535">
    <property type="entry name" value="Glycos_transf_2"/>
    <property type="match status" value="1"/>
</dbReference>
<dbReference type="OrthoDB" id="9766299at2"/>
<feature type="transmembrane region" description="Helical" evidence="4">
    <location>
        <begin position="6"/>
        <end position="26"/>
    </location>
</feature>
<feature type="transmembrane region" description="Helical" evidence="4">
    <location>
        <begin position="356"/>
        <end position="381"/>
    </location>
</feature>
<dbReference type="InterPro" id="IPR001173">
    <property type="entry name" value="Glyco_trans_2-like"/>
</dbReference>
<dbReference type="GO" id="GO:0016757">
    <property type="term" value="F:glycosyltransferase activity"/>
    <property type="evidence" value="ECO:0007669"/>
    <property type="project" value="UniProtKB-KW"/>
</dbReference>
<evidence type="ECO:0000256" key="2">
    <source>
        <dbReference type="ARBA" id="ARBA00022676"/>
    </source>
</evidence>
<evidence type="ECO:0000313" key="6">
    <source>
        <dbReference type="EMBL" id="MCY9596707.1"/>
    </source>
</evidence>
<keyword evidence="4" id="KW-1133">Transmembrane helix</keyword>
<dbReference type="PANTHER" id="PTHR43630:SF1">
    <property type="entry name" value="POLY-BETA-1,6-N-ACETYL-D-GLUCOSAMINE SYNTHASE"/>
    <property type="match status" value="1"/>
</dbReference>
<dbReference type="EMBL" id="JAMDMJ010000014">
    <property type="protein sequence ID" value="MCY9596707.1"/>
    <property type="molecule type" value="Genomic_DNA"/>
</dbReference>
<accession>A0A410X3B3</accession>
<evidence type="ECO:0000313" key="9">
    <source>
        <dbReference type="Proteomes" id="UP001527202"/>
    </source>
</evidence>